<evidence type="ECO:0000256" key="4">
    <source>
        <dbReference type="ARBA" id="ARBA00022989"/>
    </source>
</evidence>
<evidence type="ECO:0000256" key="2">
    <source>
        <dbReference type="ARBA" id="ARBA00008707"/>
    </source>
</evidence>
<dbReference type="Pfam" id="PF05078">
    <property type="entry name" value="DUF679"/>
    <property type="match status" value="1"/>
</dbReference>
<keyword evidence="4" id="KW-1133">Transmembrane helix</keyword>
<organism evidence="6 7">
    <name type="scientific">Carnegiea gigantea</name>
    <dbReference type="NCBI Taxonomy" id="171969"/>
    <lineage>
        <taxon>Eukaryota</taxon>
        <taxon>Viridiplantae</taxon>
        <taxon>Streptophyta</taxon>
        <taxon>Embryophyta</taxon>
        <taxon>Tracheophyta</taxon>
        <taxon>Spermatophyta</taxon>
        <taxon>Magnoliopsida</taxon>
        <taxon>eudicotyledons</taxon>
        <taxon>Gunneridae</taxon>
        <taxon>Pentapetalae</taxon>
        <taxon>Caryophyllales</taxon>
        <taxon>Cactineae</taxon>
        <taxon>Cactaceae</taxon>
        <taxon>Cactoideae</taxon>
        <taxon>Echinocereeae</taxon>
        <taxon>Carnegiea</taxon>
    </lineage>
</organism>
<evidence type="ECO:0000256" key="3">
    <source>
        <dbReference type="ARBA" id="ARBA00022692"/>
    </source>
</evidence>
<dbReference type="GO" id="GO:0016020">
    <property type="term" value="C:membrane"/>
    <property type="evidence" value="ECO:0007669"/>
    <property type="project" value="UniProtKB-SubCell"/>
</dbReference>
<keyword evidence="7" id="KW-1185">Reference proteome</keyword>
<dbReference type="EMBL" id="JAKOGI010002870">
    <property type="protein sequence ID" value="KAJ8421178.1"/>
    <property type="molecule type" value="Genomic_DNA"/>
</dbReference>
<protein>
    <submittedName>
        <fullName evidence="6">Uncharacterized protein</fullName>
    </submittedName>
</protein>
<comment type="caution">
    <text evidence="6">The sequence shown here is derived from an EMBL/GenBank/DDBJ whole genome shotgun (WGS) entry which is preliminary data.</text>
</comment>
<dbReference type="PANTHER" id="PTHR31621:SF0">
    <property type="entry name" value="PROTEIN DMP6"/>
    <property type="match status" value="1"/>
</dbReference>
<proteinExistence type="inferred from homology"/>
<dbReference type="Proteomes" id="UP001153076">
    <property type="component" value="Unassembled WGS sequence"/>
</dbReference>
<dbReference type="GO" id="GO:0005737">
    <property type="term" value="C:cytoplasm"/>
    <property type="evidence" value="ECO:0007669"/>
    <property type="project" value="UniProtKB-ARBA"/>
</dbReference>
<keyword evidence="3" id="KW-0812">Transmembrane</keyword>
<sequence>MMIMIKNYPCDIPFPDAVERSLIQQAISRTFQSTAHLAKRLPTGTLMELLPPILTNQGECDYATRAMTSALIALCRLSSFLLSFSDSFKDKNGNIFHGFATFRGFWLIDGSAKLSPHVAANFRLQFIDFAHAFMAILVFATVALFDKNTELAWFLQATKEVSKTNVLGTTAAAGISQHCYAKPNKLA</sequence>
<dbReference type="AlphaFoldDB" id="A0A9Q1GM95"/>
<keyword evidence="5" id="KW-0472">Membrane</keyword>
<reference evidence="6" key="1">
    <citation type="submission" date="2022-04" db="EMBL/GenBank/DDBJ databases">
        <title>Carnegiea gigantea Genome sequencing and assembly v2.</title>
        <authorList>
            <person name="Copetti D."/>
            <person name="Sanderson M.J."/>
            <person name="Burquez A."/>
            <person name="Wojciechowski M.F."/>
        </authorList>
    </citation>
    <scope>NUCLEOTIDE SEQUENCE</scope>
    <source>
        <strain evidence="6">SGP5-SGP5p</strain>
        <tissue evidence="6">Aerial part</tissue>
    </source>
</reference>
<dbReference type="GO" id="GO:0010256">
    <property type="term" value="P:endomembrane system organization"/>
    <property type="evidence" value="ECO:0007669"/>
    <property type="project" value="TreeGrafter"/>
</dbReference>
<dbReference type="PANTHER" id="PTHR31621">
    <property type="entry name" value="PROTEIN DMP3"/>
    <property type="match status" value="1"/>
</dbReference>
<dbReference type="InterPro" id="IPR007770">
    <property type="entry name" value="DMP"/>
</dbReference>
<dbReference type="OrthoDB" id="525686at2759"/>
<name>A0A9Q1GM95_9CARY</name>
<gene>
    <name evidence="6" type="ORF">Cgig2_026982</name>
</gene>
<accession>A0A9Q1GM95</accession>
<evidence type="ECO:0000313" key="6">
    <source>
        <dbReference type="EMBL" id="KAJ8421178.1"/>
    </source>
</evidence>
<comment type="subcellular location">
    <subcellularLocation>
        <location evidence="1">Membrane</location>
        <topology evidence="1">Multi-pass membrane protein</topology>
    </subcellularLocation>
</comment>
<evidence type="ECO:0000256" key="5">
    <source>
        <dbReference type="ARBA" id="ARBA00023136"/>
    </source>
</evidence>
<comment type="similarity">
    <text evidence="2">Belongs to the plant DMP1 protein family.</text>
</comment>
<evidence type="ECO:0000313" key="7">
    <source>
        <dbReference type="Proteomes" id="UP001153076"/>
    </source>
</evidence>
<evidence type="ECO:0000256" key="1">
    <source>
        <dbReference type="ARBA" id="ARBA00004141"/>
    </source>
</evidence>